<dbReference type="Pfam" id="PF00092">
    <property type="entry name" value="VWA"/>
    <property type="match status" value="1"/>
</dbReference>
<dbReference type="Gene3D" id="3.40.50.410">
    <property type="entry name" value="von Willebrand factor, type A domain"/>
    <property type="match status" value="1"/>
</dbReference>
<protein>
    <recommendedName>
        <fullName evidence="1">VWFA domain-containing protein</fullName>
    </recommendedName>
</protein>
<keyword evidence="3" id="KW-1185">Reference proteome</keyword>
<evidence type="ECO:0000313" key="3">
    <source>
        <dbReference type="Proteomes" id="UP000324705"/>
    </source>
</evidence>
<dbReference type="InterPro" id="IPR036465">
    <property type="entry name" value="vWFA_dom_sf"/>
</dbReference>
<proteinExistence type="predicted"/>
<dbReference type="SUPFAM" id="SSF53300">
    <property type="entry name" value="vWA-like"/>
    <property type="match status" value="1"/>
</dbReference>
<dbReference type="AlphaFoldDB" id="A0A9R0WXV7"/>
<dbReference type="PANTHER" id="PTHR10579">
    <property type="entry name" value="CALCIUM-ACTIVATED CHLORIDE CHANNEL REGULATOR"/>
    <property type="match status" value="1"/>
</dbReference>
<accession>A0A9R0WXV7</accession>
<dbReference type="InterPro" id="IPR051266">
    <property type="entry name" value="CLCR"/>
</dbReference>
<evidence type="ECO:0000313" key="2">
    <source>
        <dbReference type="EMBL" id="VAI26436.1"/>
    </source>
</evidence>
<evidence type="ECO:0000259" key="1">
    <source>
        <dbReference type="PROSITE" id="PS50234"/>
    </source>
</evidence>
<dbReference type="EMBL" id="LT934120">
    <property type="protein sequence ID" value="VAI26436.1"/>
    <property type="molecule type" value="Genomic_DNA"/>
</dbReference>
<feature type="domain" description="VWFA" evidence="1">
    <location>
        <begin position="65"/>
        <end position="236"/>
    </location>
</feature>
<dbReference type="SMART" id="SM00327">
    <property type="entry name" value="VWA"/>
    <property type="match status" value="1"/>
</dbReference>
<dbReference type="PROSITE" id="PS50234">
    <property type="entry name" value="VWFA"/>
    <property type="match status" value="1"/>
</dbReference>
<name>A0A9R0WXV7_TRITD</name>
<dbReference type="PANTHER" id="PTHR10579:SF57">
    <property type="entry name" value="OS11G0687100 PROTEIN"/>
    <property type="match status" value="1"/>
</dbReference>
<reference evidence="2 3" key="1">
    <citation type="submission" date="2017-09" db="EMBL/GenBank/DDBJ databases">
        <authorList>
            <consortium name="International Durum Wheat Genome Sequencing Consortium (IDWGSC)"/>
            <person name="Milanesi L."/>
        </authorList>
    </citation>
    <scope>NUCLEOTIDE SEQUENCE [LARGE SCALE GENOMIC DNA]</scope>
    <source>
        <strain evidence="3">cv. Svevo</strain>
    </source>
</reference>
<dbReference type="OMA" id="RICRNTT"/>
<dbReference type="Gramene" id="TRITD5Bv1G003530.1">
    <property type="protein sequence ID" value="TRITD5Bv1G003530.1"/>
    <property type="gene ID" value="TRITD5Bv1G003530"/>
</dbReference>
<dbReference type="Pfam" id="PF14223">
    <property type="entry name" value="Retrotran_gag_2"/>
    <property type="match status" value="1"/>
</dbReference>
<dbReference type="InterPro" id="IPR002035">
    <property type="entry name" value="VWF_A"/>
</dbReference>
<dbReference type="Proteomes" id="UP000324705">
    <property type="component" value="Chromosome 5B"/>
</dbReference>
<organism evidence="2 3">
    <name type="scientific">Triticum turgidum subsp. durum</name>
    <name type="common">Durum wheat</name>
    <name type="synonym">Triticum durum</name>
    <dbReference type="NCBI Taxonomy" id="4567"/>
    <lineage>
        <taxon>Eukaryota</taxon>
        <taxon>Viridiplantae</taxon>
        <taxon>Streptophyta</taxon>
        <taxon>Embryophyta</taxon>
        <taxon>Tracheophyta</taxon>
        <taxon>Spermatophyta</taxon>
        <taxon>Magnoliopsida</taxon>
        <taxon>Liliopsida</taxon>
        <taxon>Poales</taxon>
        <taxon>Poaceae</taxon>
        <taxon>BOP clade</taxon>
        <taxon>Pooideae</taxon>
        <taxon>Triticodae</taxon>
        <taxon>Triticeae</taxon>
        <taxon>Triticinae</taxon>
        <taxon>Triticum</taxon>
    </lineage>
</organism>
<sequence>MALGKAAASWRSWITGDTTLVKVQAFTANSGYPCEKTHNMFPVMVRVTALDEVGGSKPQRHVGVDIVAVLDISGSMFGDKLEQMKQAMTNVIDKLGNDDRLSIVSFESNVYRLMELTYMSEQGRRAARDKINELFTKGGTNMGPALHEGAQVLRGRQTQEMSSRVGCIVFLSDGLDDGIFKETISPDFPVHTFGLGDDHDPHALKYIADQTSGTYSFVNKDPKKINYAFQLFIAGITSVAATSVEITLGTPYGVLISSIASGGYPNKTGADGRSGTVHINNMYAGDKKNFIVYLVLPATKEGKQTVLTIGGQYHGLSAVSKQLADIDVSVMRPLDKYSSKLSEDHDVAQELARVKRLNEIRSAYEAEELARINQLKANGSLSPQQQQAYLASLASRMKTLLDTFQNVPAFKEDYQKMVPADIRNTEQYKKSGLPYMLSWLSSNNWQRATTMDDLFNAHFLTPGQKDVQDASKAADASAAAAAANPAASPSPTTRWGKIIARAKSNPCSCLLPSVAVALALASLFLAMLYSAVEGSSKPAMNLGPLQYPILTDSNYAAWAIKMEAYMRAQGVWDAVVAKDHPKVSARNNQMALAAIYQAIPEGTLFLLSQKNTAKSAWEALKTMHIGDQRLRDAKLQTLKLEFEGLRMKETESTDDFAVRLTTVVNKIHALGERIEEPYTVKKFLRAVPNKYLQIASTIEQFGDLNTMTLQEVIGRLKVHEERLGRLGAAEKENELLTRAEWIAREEADHLSRDATKVYASVAKILLRDAEKENELLTHAEWKAREVVDQLNHDAPKVYASVAKILLGRSGGGYGGDTHRVSASIAKILDTLFTSAARKEREVKSLIAEAHGDNEATLRL</sequence>
<gene>
    <name evidence="2" type="ORF">TRITD_5Bv1G003530</name>
</gene>